<feature type="domain" description="Manganese/iron superoxide dismutase C-terminal" evidence="12">
    <location>
        <begin position="224"/>
        <end position="283"/>
    </location>
</feature>
<dbReference type="PRINTS" id="PR01703">
    <property type="entry name" value="MNSODISMTASE"/>
</dbReference>
<feature type="domain" description="Manganese/iron superoxide dismutase C-terminal" evidence="12">
    <location>
        <begin position="157"/>
        <end position="215"/>
    </location>
</feature>
<feature type="domain" description="Manganese/iron superoxide dismutase N-terminal" evidence="11">
    <location>
        <begin position="65"/>
        <end position="150"/>
    </location>
</feature>
<evidence type="ECO:0000256" key="10">
    <source>
        <dbReference type="ARBA" id="ARBA00049204"/>
    </source>
</evidence>
<keyword evidence="5" id="KW-0150">Chloroplast</keyword>
<comment type="similarity">
    <text evidence="3">Belongs to the iron/manganese superoxide dismutase family.</text>
</comment>
<comment type="caution">
    <text evidence="13">The sequence shown here is derived from an EMBL/GenBank/DDBJ whole genome shotgun (WGS) entry which is preliminary data.</text>
</comment>
<dbReference type="FunFam" id="1.10.287.990:FF:000002">
    <property type="entry name" value="Superoxide dismutase"/>
    <property type="match status" value="1"/>
</dbReference>
<name>A0A388KUF0_CHABU</name>
<dbReference type="PANTHER" id="PTHR42769">
    <property type="entry name" value="SUPEROXIDE DISMUTASE"/>
    <property type="match status" value="1"/>
</dbReference>
<evidence type="ECO:0000256" key="5">
    <source>
        <dbReference type="ARBA" id="ARBA00022528"/>
    </source>
</evidence>
<keyword evidence="8" id="KW-0560">Oxidoreductase</keyword>
<comment type="subcellular location">
    <subcellularLocation>
        <location evidence="2">Plastid</location>
        <location evidence="2">Chloroplast</location>
    </subcellularLocation>
</comment>
<dbReference type="SUPFAM" id="SSF46609">
    <property type="entry name" value="Fe,Mn superoxide dismutase (SOD), N-terminal domain"/>
    <property type="match status" value="1"/>
</dbReference>
<dbReference type="InterPro" id="IPR019832">
    <property type="entry name" value="Mn/Fe_SOD_C"/>
</dbReference>
<evidence type="ECO:0000256" key="8">
    <source>
        <dbReference type="ARBA" id="ARBA00023002"/>
    </source>
</evidence>
<evidence type="ECO:0000256" key="7">
    <source>
        <dbReference type="ARBA" id="ARBA00022723"/>
    </source>
</evidence>
<dbReference type="Gene3D" id="1.10.287.990">
    <property type="entry name" value="Fe,Mn superoxide dismutase (SOD) domain"/>
    <property type="match status" value="1"/>
</dbReference>
<evidence type="ECO:0000259" key="11">
    <source>
        <dbReference type="Pfam" id="PF00081"/>
    </source>
</evidence>
<keyword evidence="6" id="KW-0934">Plastid</keyword>
<keyword evidence="7" id="KW-0479">Metal-binding</keyword>
<dbReference type="STRING" id="69332.A0A388KUF0"/>
<dbReference type="OrthoDB" id="239262at2759"/>
<keyword evidence="14" id="KW-1185">Reference proteome</keyword>
<dbReference type="GO" id="GO:0004784">
    <property type="term" value="F:superoxide dismutase activity"/>
    <property type="evidence" value="ECO:0007669"/>
    <property type="project" value="UniProtKB-EC"/>
</dbReference>
<evidence type="ECO:0000256" key="9">
    <source>
        <dbReference type="ARBA" id="ARBA00023004"/>
    </source>
</evidence>
<dbReference type="GO" id="GO:0046872">
    <property type="term" value="F:metal ion binding"/>
    <property type="evidence" value="ECO:0007669"/>
    <property type="project" value="UniProtKB-KW"/>
</dbReference>
<evidence type="ECO:0000256" key="1">
    <source>
        <dbReference type="ARBA" id="ARBA00001962"/>
    </source>
</evidence>
<comment type="cofactor">
    <cofactor evidence="1">
        <name>Fe cation</name>
        <dbReference type="ChEBI" id="CHEBI:24875"/>
    </cofactor>
</comment>
<evidence type="ECO:0000256" key="2">
    <source>
        <dbReference type="ARBA" id="ARBA00004229"/>
    </source>
</evidence>
<evidence type="ECO:0000256" key="3">
    <source>
        <dbReference type="ARBA" id="ARBA00008714"/>
    </source>
</evidence>
<sequence length="300" mass="32968">MAAMAATSAASLAVSTPAGFLSSSSSVLDGGQRGAGAGAGTAVIVQQQRRSRHVALRAVASPRAEFELPPPPYELDALEPHMSKNTLEFHWGKHHRAYVDNLNKQIAGTEEERYSLEEVVLKSYNNGTPTPLFNNAGQIWNHTFFWESMKPAGGGAPKGKLLQLINRDFGSFDEFKTQFKAAGATQFGSGWAWLVIKPSLEEWIAQRQTGSDEPVKDKDGNIAKSLAVVKTPNAVTPVVWGDVPLLTMDVWEHAYYLDYQNRRPAYMDVFLDQLVNWDAVEARLEAALSTVNLTQQTFTS</sequence>
<accession>A0A388KUF0</accession>
<dbReference type="OMA" id="WAWLNAD"/>
<evidence type="ECO:0000256" key="6">
    <source>
        <dbReference type="ARBA" id="ARBA00022640"/>
    </source>
</evidence>
<dbReference type="Gene3D" id="3.55.40.20">
    <property type="entry name" value="Iron/manganese superoxide dismutase, C-terminal domain"/>
    <property type="match status" value="1"/>
</dbReference>
<dbReference type="InterPro" id="IPR019833">
    <property type="entry name" value="Mn/Fe_SOD_BS"/>
</dbReference>
<proteinExistence type="inferred from homology"/>
<organism evidence="13 14">
    <name type="scientific">Chara braunii</name>
    <name type="common">Braun's stonewort</name>
    <dbReference type="NCBI Taxonomy" id="69332"/>
    <lineage>
        <taxon>Eukaryota</taxon>
        <taxon>Viridiplantae</taxon>
        <taxon>Streptophyta</taxon>
        <taxon>Charophyceae</taxon>
        <taxon>Charales</taxon>
        <taxon>Characeae</taxon>
        <taxon>Chara</taxon>
    </lineage>
</organism>
<dbReference type="EMBL" id="BFEA01000188">
    <property type="protein sequence ID" value="GBG73690.1"/>
    <property type="molecule type" value="Genomic_DNA"/>
</dbReference>
<evidence type="ECO:0000256" key="4">
    <source>
        <dbReference type="ARBA" id="ARBA00012682"/>
    </source>
</evidence>
<evidence type="ECO:0000259" key="12">
    <source>
        <dbReference type="Pfam" id="PF02777"/>
    </source>
</evidence>
<dbReference type="EC" id="1.15.1.1" evidence="4"/>
<gene>
    <name evidence="13" type="ORF">CBR_g17032</name>
</gene>
<dbReference type="GO" id="GO:0042644">
    <property type="term" value="C:chloroplast nucleoid"/>
    <property type="evidence" value="ECO:0007669"/>
    <property type="project" value="TreeGrafter"/>
</dbReference>
<protein>
    <recommendedName>
        <fullName evidence="4">superoxide dismutase</fullName>
        <ecNumber evidence="4">1.15.1.1</ecNumber>
    </recommendedName>
</protein>
<dbReference type="PANTHER" id="PTHR42769:SF3">
    <property type="entry name" value="SUPEROXIDE DISMUTASE [FE] 2, CHLOROPLASTIC"/>
    <property type="match status" value="1"/>
</dbReference>
<evidence type="ECO:0000313" key="14">
    <source>
        <dbReference type="Proteomes" id="UP000265515"/>
    </source>
</evidence>
<dbReference type="PROSITE" id="PS00088">
    <property type="entry name" value="SOD_MN"/>
    <property type="match status" value="1"/>
</dbReference>
<dbReference type="FunFam" id="3.55.40.20:FF:000005">
    <property type="entry name" value="Superoxide dismutase"/>
    <property type="match status" value="1"/>
</dbReference>
<dbReference type="AlphaFoldDB" id="A0A388KUF0"/>
<dbReference type="Proteomes" id="UP000265515">
    <property type="component" value="Unassembled WGS sequence"/>
</dbReference>
<dbReference type="InterPro" id="IPR036324">
    <property type="entry name" value="Mn/Fe_SOD_N_sf"/>
</dbReference>
<evidence type="ECO:0000313" key="13">
    <source>
        <dbReference type="EMBL" id="GBG73690.1"/>
    </source>
</evidence>
<dbReference type="InterPro" id="IPR036314">
    <property type="entry name" value="SOD_C_sf"/>
</dbReference>
<comment type="catalytic activity">
    <reaction evidence="10">
        <text>2 superoxide + 2 H(+) = H2O2 + O2</text>
        <dbReference type="Rhea" id="RHEA:20696"/>
        <dbReference type="ChEBI" id="CHEBI:15378"/>
        <dbReference type="ChEBI" id="CHEBI:15379"/>
        <dbReference type="ChEBI" id="CHEBI:16240"/>
        <dbReference type="ChEBI" id="CHEBI:18421"/>
        <dbReference type="EC" id="1.15.1.1"/>
    </reaction>
</comment>
<dbReference type="Pfam" id="PF02777">
    <property type="entry name" value="Sod_Fe_C"/>
    <property type="match status" value="2"/>
</dbReference>
<dbReference type="Pfam" id="PF00081">
    <property type="entry name" value="Sod_Fe_N"/>
    <property type="match status" value="1"/>
</dbReference>
<dbReference type="InterPro" id="IPR019831">
    <property type="entry name" value="Mn/Fe_SOD_N"/>
</dbReference>
<reference evidence="13 14" key="1">
    <citation type="journal article" date="2018" name="Cell">
        <title>The Chara Genome: Secondary Complexity and Implications for Plant Terrestrialization.</title>
        <authorList>
            <person name="Nishiyama T."/>
            <person name="Sakayama H."/>
            <person name="Vries J.D."/>
            <person name="Buschmann H."/>
            <person name="Saint-Marcoux D."/>
            <person name="Ullrich K.K."/>
            <person name="Haas F.B."/>
            <person name="Vanderstraeten L."/>
            <person name="Becker D."/>
            <person name="Lang D."/>
            <person name="Vosolsobe S."/>
            <person name="Rombauts S."/>
            <person name="Wilhelmsson P.K.I."/>
            <person name="Janitza P."/>
            <person name="Kern R."/>
            <person name="Heyl A."/>
            <person name="Rumpler F."/>
            <person name="Villalobos L.I.A.C."/>
            <person name="Clay J.M."/>
            <person name="Skokan R."/>
            <person name="Toyoda A."/>
            <person name="Suzuki Y."/>
            <person name="Kagoshima H."/>
            <person name="Schijlen E."/>
            <person name="Tajeshwar N."/>
            <person name="Catarino B."/>
            <person name="Hetherington A.J."/>
            <person name="Saltykova A."/>
            <person name="Bonnot C."/>
            <person name="Breuninger H."/>
            <person name="Symeonidi A."/>
            <person name="Radhakrishnan G.V."/>
            <person name="Van Nieuwerburgh F."/>
            <person name="Deforce D."/>
            <person name="Chang C."/>
            <person name="Karol K.G."/>
            <person name="Hedrich R."/>
            <person name="Ulvskov P."/>
            <person name="Glockner G."/>
            <person name="Delwiche C.F."/>
            <person name="Petrasek J."/>
            <person name="Van de Peer Y."/>
            <person name="Friml J."/>
            <person name="Beilby M."/>
            <person name="Dolan L."/>
            <person name="Kohara Y."/>
            <person name="Sugano S."/>
            <person name="Fujiyama A."/>
            <person name="Delaux P.-M."/>
            <person name="Quint M."/>
            <person name="TheiBen G."/>
            <person name="Hagemann M."/>
            <person name="Harholt J."/>
            <person name="Dunand C."/>
            <person name="Zachgo S."/>
            <person name="Langdale J."/>
            <person name="Maumus F."/>
            <person name="Straeten D.V.D."/>
            <person name="Gould S.B."/>
            <person name="Rensing S.A."/>
        </authorList>
    </citation>
    <scope>NUCLEOTIDE SEQUENCE [LARGE SCALE GENOMIC DNA]</scope>
    <source>
        <strain evidence="13 14">S276</strain>
    </source>
</reference>
<dbReference type="SUPFAM" id="SSF54719">
    <property type="entry name" value="Fe,Mn superoxide dismutase (SOD), C-terminal domain"/>
    <property type="match status" value="1"/>
</dbReference>
<dbReference type="Gramene" id="GBG73690">
    <property type="protein sequence ID" value="GBG73690"/>
    <property type="gene ID" value="CBR_g17032"/>
</dbReference>
<dbReference type="InterPro" id="IPR001189">
    <property type="entry name" value="Mn/Fe_SOD"/>
</dbReference>
<keyword evidence="9" id="KW-0408">Iron</keyword>